<dbReference type="RefSeq" id="XP_062744422.1">
    <property type="nucleotide sequence ID" value="XM_062883483.1"/>
</dbReference>
<sequence>MPEYQEGEDEQLMSNLFKSQHPGYASAYWSEQLLSHDNDPRPPPTPATSAARPCGLKSVRADPPTAAPEVPKTSDIQAACNLTYHEFPCQCEPRWISPFACQDSATRWVRATRHYLSSHLHDIAILSFNHRPFEPFGLF</sequence>
<evidence type="ECO:0000313" key="3">
    <source>
        <dbReference type="Proteomes" id="UP001323405"/>
    </source>
</evidence>
<dbReference type="Proteomes" id="UP001323405">
    <property type="component" value="Unassembled WGS sequence"/>
</dbReference>
<name>A0ABR0GII7_9PEZI</name>
<gene>
    <name evidence="2" type="ORF">QC762_0050120</name>
</gene>
<dbReference type="GeneID" id="87903089"/>
<organism evidence="2 3">
    <name type="scientific">Podospora pseudocomata</name>
    <dbReference type="NCBI Taxonomy" id="2093779"/>
    <lineage>
        <taxon>Eukaryota</taxon>
        <taxon>Fungi</taxon>
        <taxon>Dikarya</taxon>
        <taxon>Ascomycota</taxon>
        <taxon>Pezizomycotina</taxon>
        <taxon>Sordariomycetes</taxon>
        <taxon>Sordariomycetidae</taxon>
        <taxon>Sordariales</taxon>
        <taxon>Podosporaceae</taxon>
        <taxon>Podospora</taxon>
    </lineage>
</organism>
<comment type="caution">
    <text evidence="2">The sequence shown here is derived from an EMBL/GenBank/DDBJ whole genome shotgun (WGS) entry which is preliminary data.</text>
</comment>
<protein>
    <submittedName>
        <fullName evidence="2">Uncharacterized protein</fullName>
    </submittedName>
</protein>
<keyword evidence="3" id="KW-1185">Reference proteome</keyword>
<accession>A0ABR0GII7</accession>
<evidence type="ECO:0000313" key="2">
    <source>
        <dbReference type="EMBL" id="KAK4655447.1"/>
    </source>
</evidence>
<proteinExistence type="predicted"/>
<evidence type="ECO:0000256" key="1">
    <source>
        <dbReference type="SAM" id="MobiDB-lite"/>
    </source>
</evidence>
<feature type="region of interest" description="Disordered" evidence="1">
    <location>
        <begin position="30"/>
        <end position="71"/>
    </location>
</feature>
<dbReference type="EMBL" id="JAFFHA010000005">
    <property type="protein sequence ID" value="KAK4655447.1"/>
    <property type="molecule type" value="Genomic_DNA"/>
</dbReference>
<reference evidence="2 3" key="1">
    <citation type="journal article" date="2023" name="bioRxiv">
        <title>High-quality genome assemblies of four members of thePodospora anserinaspecies complex.</title>
        <authorList>
            <person name="Ament-Velasquez S.L."/>
            <person name="Vogan A.A."/>
            <person name="Wallerman O."/>
            <person name="Hartmann F."/>
            <person name="Gautier V."/>
            <person name="Silar P."/>
            <person name="Giraud T."/>
            <person name="Johannesson H."/>
        </authorList>
    </citation>
    <scope>NUCLEOTIDE SEQUENCE [LARGE SCALE GENOMIC DNA]</scope>
    <source>
        <strain evidence="2 3">CBS 415.72m</strain>
    </source>
</reference>